<dbReference type="PANTHER" id="PTHR38603">
    <property type="entry name" value="CHAPERONE NAPD"/>
    <property type="match status" value="1"/>
</dbReference>
<gene>
    <name evidence="4" type="primary">napD</name>
    <name evidence="5" type="ORF">IQ782_15675</name>
</gene>
<comment type="subunit">
    <text evidence="4">Interacts with the cytoplasmic NapA precursor.</text>
</comment>
<evidence type="ECO:0000313" key="5">
    <source>
        <dbReference type="EMBL" id="MBE9638293.1"/>
    </source>
</evidence>
<protein>
    <recommendedName>
        <fullName evidence="4">Chaperone NapD</fullName>
    </recommendedName>
    <alternativeName>
        <fullName evidence="4">NapA signal peptide-binding chaperone NapD</fullName>
    </alternativeName>
</protein>
<dbReference type="EMBL" id="JADFFK010000011">
    <property type="protein sequence ID" value="MBE9638293.1"/>
    <property type="molecule type" value="Genomic_DNA"/>
</dbReference>
<comment type="subcellular location">
    <subcellularLocation>
        <location evidence="1 4">Cytoplasm</location>
    </subcellularLocation>
</comment>
<dbReference type="Gene3D" id="3.30.70.920">
    <property type="match status" value="1"/>
</dbReference>
<comment type="caution">
    <text evidence="5">The sequence shown here is derived from an EMBL/GenBank/DDBJ whole genome shotgun (WGS) entry which is preliminary data.</text>
</comment>
<accession>A0ABR9X3X7</accession>
<comment type="similarity">
    <text evidence="4">Belongs to the NapD family.</text>
</comment>
<keyword evidence="3 4" id="KW-0143">Chaperone</keyword>
<evidence type="ECO:0000256" key="1">
    <source>
        <dbReference type="ARBA" id="ARBA00004496"/>
    </source>
</evidence>
<evidence type="ECO:0000313" key="6">
    <source>
        <dbReference type="Proteomes" id="UP000607796"/>
    </source>
</evidence>
<dbReference type="RefSeq" id="WP_194135594.1">
    <property type="nucleotide sequence ID" value="NZ_JADFFK010000011.1"/>
</dbReference>
<dbReference type="InterPro" id="IPR005623">
    <property type="entry name" value="Chaperone_NapD_NO3_reduct"/>
</dbReference>
<dbReference type="Proteomes" id="UP000607796">
    <property type="component" value="Unassembled WGS sequence"/>
</dbReference>
<name>A0ABR9X3X7_9RHOB</name>
<keyword evidence="2 4" id="KW-0963">Cytoplasm</keyword>
<reference evidence="5 6" key="1">
    <citation type="journal article" date="2021" name="Int. J. Syst. Evol. Microbiol.">
        <title>Salipiger mangrovisoli sp. nov., isolated from mangrove soil and the proposal for the reclassification of Paraphaeobacter pallidus as Salipiger pallidus comb. nov.</title>
        <authorList>
            <person name="Du J."/>
            <person name="Liu Y."/>
            <person name="Pei T."/>
            <person name="Deng M.R."/>
            <person name="Zhu H."/>
        </authorList>
    </citation>
    <scope>NUCLEOTIDE SEQUENCE [LARGE SCALE GENOMIC DNA]</scope>
    <source>
        <strain evidence="5 6">6D45A</strain>
    </source>
</reference>
<comment type="function">
    <text evidence="4">Chaperone for NapA, the catalytic subunit of the periplasmic nitrate reductase. It binds directly and specifically to the twin-arginine signal peptide of NapA, preventing premature interaction with the Tat translocase and premature export.</text>
</comment>
<evidence type="ECO:0000256" key="2">
    <source>
        <dbReference type="ARBA" id="ARBA00022490"/>
    </source>
</evidence>
<dbReference type="HAMAP" id="MF_02200">
    <property type="entry name" value="NapD"/>
    <property type="match status" value="1"/>
</dbReference>
<evidence type="ECO:0000256" key="3">
    <source>
        <dbReference type="ARBA" id="ARBA00023186"/>
    </source>
</evidence>
<proteinExistence type="inferred from homology"/>
<keyword evidence="6" id="KW-1185">Reference proteome</keyword>
<dbReference type="PANTHER" id="PTHR38603:SF1">
    <property type="entry name" value="CHAPERONE NAPD"/>
    <property type="match status" value="1"/>
</dbReference>
<evidence type="ECO:0000256" key="4">
    <source>
        <dbReference type="HAMAP-Rule" id="MF_02200"/>
    </source>
</evidence>
<organism evidence="5 6">
    <name type="scientific">Salipiger mangrovisoli</name>
    <dbReference type="NCBI Taxonomy" id="2865933"/>
    <lineage>
        <taxon>Bacteria</taxon>
        <taxon>Pseudomonadati</taxon>
        <taxon>Pseudomonadota</taxon>
        <taxon>Alphaproteobacteria</taxon>
        <taxon>Rhodobacterales</taxon>
        <taxon>Roseobacteraceae</taxon>
        <taxon>Salipiger</taxon>
    </lineage>
</organism>
<dbReference type="Pfam" id="PF03927">
    <property type="entry name" value="NapD"/>
    <property type="match status" value="1"/>
</dbReference>
<sequence length="92" mass="9736">MPDPRTPGPRWHVSSAVVTAAPSDMEAVRAQVLAIDGVEVHGGDATRLIVTIEGTSTGQLGDTLTRINLMPGVLAANMVFEHAEDREDDTCP</sequence>